<comment type="caution">
    <text evidence="1">The sequence shown here is derived from an EMBL/GenBank/DDBJ whole genome shotgun (WGS) entry which is preliminary data.</text>
</comment>
<name>A0AAW2LG81_SESRA</name>
<sequence length="71" mass="7839">MREEDSNWFSKWEEELPSPEELMPLSQSLITPDLAIAFNIPSPQQALSTAATSASASAAIYCPLLPTQFLR</sequence>
<proteinExistence type="predicted"/>
<protein>
    <submittedName>
        <fullName evidence="1">Transcription factor MYBC1</fullName>
    </submittedName>
</protein>
<reference evidence="1" key="1">
    <citation type="submission" date="2020-06" db="EMBL/GenBank/DDBJ databases">
        <authorList>
            <person name="Li T."/>
            <person name="Hu X."/>
            <person name="Zhang T."/>
            <person name="Song X."/>
            <person name="Zhang H."/>
            <person name="Dai N."/>
            <person name="Sheng W."/>
            <person name="Hou X."/>
            <person name="Wei L."/>
        </authorList>
    </citation>
    <scope>NUCLEOTIDE SEQUENCE</scope>
    <source>
        <strain evidence="1">G02</strain>
        <tissue evidence="1">Leaf</tissue>
    </source>
</reference>
<evidence type="ECO:0000313" key="1">
    <source>
        <dbReference type="EMBL" id="KAL0316736.1"/>
    </source>
</evidence>
<organism evidence="1">
    <name type="scientific">Sesamum radiatum</name>
    <name type="common">Black benniseed</name>
    <dbReference type="NCBI Taxonomy" id="300843"/>
    <lineage>
        <taxon>Eukaryota</taxon>
        <taxon>Viridiplantae</taxon>
        <taxon>Streptophyta</taxon>
        <taxon>Embryophyta</taxon>
        <taxon>Tracheophyta</taxon>
        <taxon>Spermatophyta</taxon>
        <taxon>Magnoliopsida</taxon>
        <taxon>eudicotyledons</taxon>
        <taxon>Gunneridae</taxon>
        <taxon>Pentapetalae</taxon>
        <taxon>asterids</taxon>
        <taxon>lamiids</taxon>
        <taxon>Lamiales</taxon>
        <taxon>Pedaliaceae</taxon>
        <taxon>Sesamum</taxon>
    </lineage>
</organism>
<dbReference type="EMBL" id="JACGWJ010000025">
    <property type="protein sequence ID" value="KAL0316736.1"/>
    <property type="molecule type" value="Genomic_DNA"/>
</dbReference>
<reference evidence="1" key="2">
    <citation type="journal article" date="2024" name="Plant">
        <title>Genomic evolution and insights into agronomic trait innovations of Sesamum species.</title>
        <authorList>
            <person name="Miao H."/>
            <person name="Wang L."/>
            <person name="Qu L."/>
            <person name="Liu H."/>
            <person name="Sun Y."/>
            <person name="Le M."/>
            <person name="Wang Q."/>
            <person name="Wei S."/>
            <person name="Zheng Y."/>
            <person name="Lin W."/>
            <person name="Duan Y."/>
            <person name="Cao H."/>
            <person name="Xiong S."/>
            <person name="Wang X."/>
            <person name="Wei L."/>
            <person name="Li C."/>
            <person name="Ma Q."/>
            <person name="Ju M."/>
            <person name="Zhao R."/>
            <person name="Li G."/>
            <person name="Mu C."/>
            <person name="Tian Q."/>
            <person name="Mei H."/>
            <person name="Zhang T."/>
            <person name="Gao T."/>
            <person name="Zhang H."/>
        </authorList>
    </citation>
    <scope>NUCLEOTIDE SEQUENCE</scope>
    <source>
        <strain evidence="1">G02</strain>
    </source>
</reference>
<dbReference type="AlphaFoldDB" id="A0AAW2LG81"/>
<gene>
    <name evidence="1" type="ORF">Sradi_5551800</name>
</gene>
<accession>A0AAW2LG81</accession>